<keyword evidence="2" id="KW-1185">Reference proteome</keyword>
<dbReference type="KEGG" id="cput:CONPUDRAFT_84701"/>
<sequence length="63" mass="7171">MPSIPPSNLRSDPGCCCRSSVPWRRHQPRCPSQPIGVPMQDHQSLKKLDWNRASWLLSSDSWG</sequence>
<dbReference type="Proteomes" id="UP000053558">
    <property type="component" value="Unassembled WGS sequence"/>
</dbReference>
<protein>
    <submittedName>
        <fullName evidence="1">Uncharacterized protein</fullName>
    </submittedName>
</protein>
<dbReference type="AlphaFoldDB" id="A0A5M3MC51"/>
<reference evidence="2" key="1">
    <citation type="journal article" date="2012" name="Science">
        <title>The Paleozoic origin of enzymatic lignin decomposition reconstructed from 31 fungal genomes.</title>
        <authorList>
            <person name="Floudas D."/>
            <person name="Binder M."/>
            <person name="Riley R."/>
            <person name="Barry K."/>
            <person name="Blanchette R.A."/>
            <person name="Henrissat B."/>
            <person name="Martinez A.T."/>
            <person name="Otillar R."/>
            <person name="Spatafora J.W."/>
            <person name="Yadav J.S."/>
            <person name="Aerts A."/>
            <person name="Benoit I."/>
            <person name="Boyd A."/>
            <person name="Carlson A."/>
            <person name="Copeland A."/>
            <person name="Coutinho P.M."/>
            <person name="de Vries R.P."/>
            <person name="Ferreira P."/>
            <person name="Findley K."/>
            <person name="Foster B."/>
            <person name="Gaskell J."/>
            <person name="Glotzer D."/>
            <person name="Gorecki P."/>
            <person name="Heitman J."/>
            <person name="Hesse C."/>
            <person name="Hori C."/>
            <person name="Igarashi K."/>
            <person name="Jurgens J.A."/>
            <person name="Kallen N."/>
            <person name="Kersten P."/>
            <person name="Kohler A."/>
            <person name="Kuees U."/>
            <person name="Kumar T.K.A."/>
            <person name="Kuo A."/>
            <person name="LaButti K."/>
            <person name="Larrondo L.F."/>
            <person name="Lindquist E."/>
            <person name="Ling A."/>
            <person name="Lombard V."/>
            <person name="Lucas S."/>
            <person name="Lundell T."/>
            <person name="Martin R."/>
            <person name="McLaughlin D.J."/>
            <person name="Morgenstern I."/>
            <person name="Morin E."/>
            <person name="Murat C."/>
            <person name="Nagy L.G."/>
            <person name="Nolan M."/>
            <person name="Ohm R.A."/>
            <person name="Patyshakuliyeva A."/>
            <person name="Rokas A."/>
            <person name="Ruiz-Duenas F.J."/>
            <person name="Sabat G."/>
            <person name="Salamov A."/>
            <person name="Samejima M."/>
            <person name="Schmutz J."/>
            <person name="Slot J.C."/>
            <person name="St John F."/>
            <person name="Stenlid J."/>
            <person name="Sun H."/>
            <person name="Sun S."/>
            <person name="Syed K."/>
            <person name="Tsang A."/>
            <person name="Wiebenga A."/>
            <person name="Young D."/>
            <person name="Pisabarro A."/>
            <person name="Eastwood D.C."/>
            <person name="Martin F."/>
            <person name="Cullen D."/>
            <person name="Grigoriev I.V."/>
            <person name="Hibbett D.S."/>
        </authorList>
    </citation>
    <scope>NUCLEOTIDE SEQUENCE [LARGE SCALE GENOMIC DNA]</scope>
    <source>
        <strain evidence="2">RWD-64-598 SS2</strain>
    </source>
</reference>
<accession>A0A5M3MC51</accession>
<dbReference type="RefSeq" id="XP_007773150.1">
    <property type="nucleotide sequence ID" value="XM_007774960.1"/>
</dbReference>
<evidence type="ECO:0000313" key="1">
    <source>
        <dbReference type="EMBL" id="EIW76822.1"/>
    </source>
</evidence>
<evidence type="ECO:0000313" key="2">
    <source>
        <dbReference type="Proteomes" id="UP000053558"/>
    </source>
</evidence>
<dbReference type="EMBL" id="JH711585">
    <property type="protein sequence ID" value="EIW76822.1"/>
    <property type="molecule type" value="Genomic_DNA"/>
</dbReference>
<proteinExistence type="predicted"/>
<gene>
    <name evidence="1" type="ORF">CONPUDRAFT_84701</name>
</gene>
<dbReference type="GeneID" id="19210822"/>
<name>A0A5M3MC51_CONPW</name>
<organism evidence="1 2">
    <name type="scientific">Coniophora puteana (strain RWD-64-598)</name>
    <name type="common">Brown rot fungus</name>
    <dbReference type="NCBI Taxonomy" id="741705"/>
    <lineage>
        <taxon>Eukaryota</taxon>
        <taxon>Fungi</taxon>
        <taxon>Dikarya</taxon>
        <taxon>Basidiomycota</taxon>
        <taxon>Agaricomycotina</taxon>
        <taxon>Agaricomycetes</taxon>
        <taxon>Agaricomycetidae</taxon>
        <taxon>Boletales</taxon>
        <taxon>Coniophorineae</taxon>
        <taxon>Coniophoraceae</taxon>
        <taxon>Coniophora</taxon>
    </lineage>
</organism>
<comment type="caution">
    <text evidence="1">The sequence shown here is derived from an EMBL/GenBank/DDBJ whole genome shotgun (WGS) entry which is preliminary data.</text>
</comment>